<keyword evidence="6" id="KW-1185">Reference proteome</keyword>
<feature type="domain" description="HTH marR-type" evidence="4">
    <location>
        <begin position="8"/>
        <end position="142"/>
    </location>
</feature>
<dbReference type="EMBL" id="SOZD01000011">
    <property type="protein sequence ID" value="TFF18047.1"/>
    <property type="molecule type" value="Genomic_DNA"/>
</dbReference>
<dbReference type="OrthoDB" id="582199at2"/>
<keyword evidence="3" id="KW-0804">Transcription</keyword>
<dbReference type="InterPro" id="IPR036388">
    <property type="entry name" value="WH-like_DNA-bd_sf"/>
</dbReference>
<dbReference type="InterPro" id="IPR000835">
    <property type="entry name" value="HTH_MarR-typ"/>
</dbReference>
<dbReference type="Pfam" id="PF01047">
    <property type="entry name" value="MarR"/>
    <property type="match status" value="1"/>
</dbReference>
<sequence>MMSNGNFAYPTSFILADVARLMRVELDRCVTELGLNLSAGDIRALMNIVRFDGIRQCDIAKTMNVEPMTISAYLDRLEKNNLVRRQLDPTDRRARIVCVSDEARAVIDRILPLLDVVYERAMNGVDPQERESTESALETAWSNLSMRRVKEAPIFAS</sequence>
<keyword evidence="2" id="KW-0238">DNA-binding</keyword>
<dbReference type="PROSITE" id="PS50995">
    <property type="entry name" value="HTH_MARR_2"/>
    <property type="match status" value="1"/>
</dbReference>
<dbReference type="PRINTS" id="PR00598">
    <property type="entry name" value="HTHMARR"/>
</dbReference>
<dbReference type="Gene3D" id="1.10.10.10">
    <property type="entry name" value="Winged helix-like DNA-binding domain superfamily/Winged helix DNA-binding domain"/>
    <property type="match status" value="1"/>
</dbReference>
<dbReference type="AlphaFoldDB" id="A0A4Y8RB05"/>
<reference evidence="5 6" key="1">
    <citation type="submission" date="2019-03" db="EMBL/GenBank/DDBJ databases">
        <title>Jiella endophytica sp. nov., a novel endophytic bacterium isolated from root of Ficus microcarpa Linn. f.</title>
        <authorList>
            <person name="Tuo L."/>
        </authorList>
    </citation>
    <scope>NUCLEOTIDE SEQUENCE [LARGE SCALE GENOMIC DNA]</scope>
    <source>
        <strain evidence="5 6">CBS5Q-3</strain>
    </source>
</reference>
<dbReference type="SUPFAM" id="SSF46785">
    <property type="entry name" value="Winged helix' DNA-binding domain"/>
    <property type="match status" value="1"/>
</dbReference>
<dbReference type="GO" id="GO:0006950">
    <property type="term" value="P:response to stress"/>
    <property type="evidence" value="ECO:0007669"/>
    <property type="project" value="TreeGrafter"/>
</dbReference>
<accession>A0A4Y8RB05</accession>
<dbReference type="Proteomes" id="UP000298179">
    <property type="component" value="Unassembled WGS sequence"/>
</dbReference>
<dbReference type="PANTHER" id="PTHR33164:SF64">
    <property type="entry name" value="TRANSCRIPTIONAL REGULATOR SLYA"/>
    <property type="match status" value="1"/>
</dbReference>
<keyword evidence="1" id="KW-0805">Transcription regulation</keyword>
<evidence type="ECO:0000313" key="6">
    <source>
        <dbReference type="Proteomes" id="UP000298179"/>
    </source>
</evidence>
<name>A0A4Y8RB05_9HYPH</name>
<evidence type="ECO:0000259" key="4">
    <source>
        <dbReference type="PROSITE" id="PS50995"/>
    </source>
</evidence>
<dbReference type="GO" id="GO:0003677">
    <property type="term" value="F:DNA binding"/>
    <property type="evidence" value="ECO:0007669"/>
    <property type="project" value="UniProtKB-KW"/>
</dbReference>
<comment type="caution">
    <text evidence="5">The sequence shown here is derived from an EMBL/GenBank/DDBJ whole genome shotgun (WGS) entry which is preliminary data.</text>
</comment>
<dbReference type="InterPro" id="IPR036390">
    <property type="entry name" value="WH_DNA-bd_sf"/>
</dbReference>
<gene>
    <name evidence="5" type="ORF">E3C22_22355</name>
</gene>
<evidence type="ECO:0000256" key="3">
    <source>
        <dbReference type="ARBA" id="ARBA00023163"/>
    </source>
</evidence>
<protein>
    <submittedName>
        <fullName evidence="5">MarR family transcriptional regulator</fullName>
    </submittedName>
</protein>
<evidence type="ECO:0000256" key="1">
    <source>
        <dbReference type="ARBA" id="ARBA00023015"/>
    </source>
</evidence>
<evidence type="ECO:0000313" key="5">
    <source>
        <dbReference type="EMBL" id="TFF18047.1"/>
    </source>
</evidence>
<dbReference type="SMART" id="SM00347">
    <property type="entry name" value="HTH_MARR"/>
    <property type="match status" value="1"/>
</dbReference>
<dbReference type="GO" id="GO:0003700">
    <property type="term" value="F:DNA-binding transcription factor activity"/>
    <property type="evidence" value="ECO:0007669"/>
    <property type="project" value="InterPro"/>
</dbReference>
<dbReference type="PANTHER" id="PTHR33164">
    <property type="entry name" value="TRANSCRIPTIONAL REGULATOR, MARR FAMILY"/>
    <property type="match status" value="1"/>
</dbReference>
<evidence type="ECO:0000256" key="2">
    <source>
        <dbReference type="ARBA" id="ARBA00023125"/>
    </source>
</evidence>
<organism evidence="5 6">
    <name type="scientific">Jiella endophytica</name>
    <dbReference type="NCBI Taxonomy" id="2558362"/>
    <lineage>
        <taxon>Bacteria</taxon>
        <taxon>Pseudomonadati</taxon>
        <taxon>Pseudomonadota</taxon>
        <taxon>Alphaproteobacteria</taxon>
        <taxon>Hyphomicrobiales</taxon>
        <taxon>Aurantimonadaceae</taxon>
        <taxon>Jiella</taxon>
    </lineage>
</organism>
<dbReference type="InterPro" id="IPR039422">
    <property type="entry name" value="MarR/SlyA-like"/>
</dbReference>
<proteinExistence type="predicted"/>